<name>A0A2J6R3F1_HYAVF</name>
<dbReference type="InterPro" id="IPR056884">
    <property type="entry name" value="NPHP3-like_N"/>
</dbReference>
<evidence type="ECO:0000313" key="4">
    <source>
        <dbReference type="Proteomes" id="UP000235786"/>
    </source>
</evidence>
<feature type="non-terminal residue" evidence="3">
    <location>
        <position position="1"/>
    </location>
</feature>
<dbReference type="Pfam" id="PF24883">
    <property type="entry name" value="NPHP3_N"/>
    <property type="match status" value="1"/>
</dbReference>
<dbReference type="EMBL" id="KZ613957">
    <property type="protein sequence ID" value="PMD33056.1"/>
    <property type="molecule type" value="Genomic_DNA"/>
</dbReference>
<feature type="domain" description="NACHT" evidence="2">
    <location>
        <begin position="48"/>
        <end position="182"/>
    </location>
</feature>
<dbReference type="PROSITE" id="PS50837">
    <property type="entry name" value="NACHT"/>
    <property type="match status" value="1"/>
</dbReference>
<dbReference type="AlphaFoldDB" id="A0A2J6R3F1"/>
<organism evidence="3 4">
    <name type="scientific">Hyaloscypha variabilis (strain UAMH 11265 / GT02V1 / F)</name>
    <name type="common">Meliniomyces variabilis</name>
    <dbReference type="NCBI Taxonomy" id="1149755"/>
    <lineage>
        <taxon>Eukaryota</taxon>
        <taxon>Fungi</taxon>
        <taxon>Dikarya</taxon>
        <taxon>Ascomycota</taxon>
        <taxon>Pezizomycotina</taxon>
        <taxon>Leotiomycetes</taxon>
        <taxon>Helotiales</taxon>
        <taxon>Hyaloscyphaceae</taxon>
        <taxon>Hyaloscypha</taxon>
        <taxon>Hyaloscypha variabilis</taxon>
    </lineage>
</organism>
<evidence type="ECO:0000256" key="1">
    <source>
        <dbReference type="ARBA" id="ARBA00022737"/>
    </source>
</evidence>
<dbReference type="InterPro" id="IPR007111">
    <property type="entry name" value="NACHT_NTPase"/>
</dbReference>
<keyword evidence="1" id="KW-0677">Repeat</keyword>
<feature type="non-terminal residue" evidence="3">
    <location>
        <position position="474"/>
    </location>
</feature>
<proteinExistence type="predicted"/>
<dbReference type="Gene3D" id="3.40.50.300">
    <property type="entry name" value="P-loop containing nucleotide triphosphate hydrolases"/>
    <property type="match status" value="1"/>
</dbReference>
<keyword evidence="4" id="KW-1185">Reference proteome</keyword>
<evidence type="ECO:0000259" key="2">
    <source>
        <dbReference type="PROSITE" id="PS50837"/>
    </source>
</evidence>
<dbReference type="SUPFAM" id="SSF52540">
    <property type="entry name" value="P-loop containing nucleoside triphosphate hydrolases"/>
    <property type="match status" value="1"/>
</dbReference>
<protein>
    <recommendedName>
        <fullName evidence="2">NACHT domain-containing protein</fullName>
    </recommendedName>
</protein>
<dbReference type="OrthoDB" id="1658288at2759"/>
<reference evidence="3 4" key="1">
    <citation type="submission" date="2016-04" db="EMBL/GenBank/DDBJ databases">
        <title>A degradative enzymes factory behind the ericoid mycorrhizal symbiosis.</title>
        <authorList>
            <consortium name="DOE Joint Genome Institute"/>
            <person name="Martino E."/>
            <person name="Morin E."/>
            <person name="Grelet G."/>
            <person name="Kuo A."/>
            <person name="Kohler A."/>
            <person name="Daghino S."/>
            <person name="Barry K."/>
            <person name="Choi C."/>
            <person name="Cichocki N."/>
            <person name="Clum A."/>
            <person name="Copeland A."/>
            <person name="Hainaut M."/>
            <person name="Haridas S."/>
            <person name="Labutti K."/>
            <person name="Lindquist E."/>
            <person name="Lipzen A."/>
            <person name="Khouja H.-R."/>
            <person name="Murat C."/>
            <person name="Ohm R."/>
            <person name="Olson A."/>
            <person name="Spatafora J."/>
            <person name="Veneault-Fourrey C."/>
            <person name="Henrissat B."/>
            <person name="Grigoriev I."/>
            <person name="Martin F."/>
            <person name="Perotto S."/>
        </authorList>
    </citation>
    <scope>NUCLEOTIDE SEQUENCE [LARGE SCALE GENOMIC DNA]</scope>
    <source>
        <strain evidence="3 4">F</strain>
    </source>
</reference>
<accession>A0A2J6R3F1</accession>
<dbReference type="STRING" id="1149755.A0A2J6R3F1"/>
<gene>
    <name evidence="3" type="ORF">L207DRAFT_393947</name>
</gene>
<sequence length="474" mass="54233">ILRSLAFPEMDARLHGIETAAKNTCGWIFETSQYRNWQARVNIASHNGVLWIKGKPGAGKSTLMKKILSNFQGSSKEFLIASYFFHGRGNNPLQKSPLGMMRSIVYQLLDQNSTLCEAFLPLFFDKQKKHGKDIPWYFEELQGFLLSSVGRLELNSMLLLVDALDECMDDEAQSIVAFLESLACTVADSDNTLRVCLASRHYPQILIKKADELVIEAQGEHEKDIVDYVRQNLIDNDQEIMDELLRKSAHVFLWVELVVKMLNQAYNDGRIRTMKKILDQLPMGLDNLYAELLTKGRNQDDIQEIVCMFQWVLFAKEELGPEELYFAVLAGMNPNQLKPWDREKESLAVIQRYITSMSRGLIEARPSVYELVYVQFIHESVKDFLLSVKGLQSLDTSLSRQLIGRSHSCLADCCLSYIMMNGLDPLEEALLSKSWKDIRKQHPFLDYAGVWLLDHVEQALVRGVPQLEMLSKLQ</sequence>
<dbReference type="InterPro" id="IPR027417">
    <property type="entry name" value="P-loop_NTPase"/>
</dbReference>
<dbReference type="PANTHER" id="PTHR10039:SF5">
    <property type="entry name" value="NACHT DOMAIN-CONTAINING PROTEIN"/>
    <property type="match status" value="1"/>
</dbReference>
<evidence type="ECO:0000313" key="3">
    <source>
        <dbReference type="EMBL" id="PMD33056.1"/>
    </source>
</evidence>
<dbReference type="PANTHER" id="PTHR10039">
    <property type="entry name" value="AMELOGENIN"/>
    <property type="match status" value="1"/>
</dbReference>
<dbReference type="Proteomes" id="UP000235786">
    <property type="component" value="Unassembled WGS sequence"/>
</dbReference>